<keyword evidence="3" id="KW-0804">Transcription</keyword>
<dbReference type="PROSITE" id="PS50043">
    <property type="entry name" value="HTH_LUXR_2"/>
    <property type="match status" value="1"/>
</dbReference>
<evidence type="ECO:0000313" key="6">
    <source>
        <dbReference type="Proteomes" id="UP000656804"/>
    </source>
</evidence>
<organism evidence="5 6">
    <name type="scientific">Nocardioides acrostichi</name>
    <dbReference type="NCBI Taxonomy" id="2784339"/>
    <lineage>
        <taxon>Bacteria</taxon>
        <taxon>Bacillati</taxon>
        <taxon>Actinomycetota</taxon>
        <taxon>Actinomycetes</taxon>
        <taxon>Propionibacteriales</taxon>
        <taxon>Nocardioidaceae</taxon>
        <taxon>Nocardioides</taxon>
    </lineage>
</organism>
<dbReference type="Gene3D" id="1.10.10.10">
    <property type="entry name" value="Winged helix-like DNA-binding domain superfamily/Winged helix DNA-binding domain"/>
    <property type="match status" value="1"/>
</dbReference>
<dbReference type="InterPro" id="IPR000792">
    <property type="entry name" value="Tscrpt_reg_LuxR_C"/>
</dbReference>
<sequence>MHDKATVHVTVLDAYESSRRIVEQALRAHPAIVVRRTDQVDEPCDVVLVEPQRLGPSHQMVLGDVVRTWSPVIVRWSWAPDDHRLPISYDGEVLKHHPVDSVAALVLAIARDPEPVRAAFPGDGAFGDGVVLTRREEQVLHLISAGLTNTEIGEVAELSINSVKTYVRTAYRKIGVDHRSQAVRWARQHLEPRDA</sequence>
<dbReference type="GO" id="GO:0006355">
    <property type="term" value="P:regulation of DNA-templated transcription"/>
    <property type="evidence" value="ECO:0007669"/>
    <property type="project" value="InterPro"/>
</dbReference>
<keyword evidence="1" id="KW-0805">Transcription regulation</keyword>
<reference evidence="5" key="1">
    <citation type="submission" date="2020-11" db="EMBL/GenBank/DDBJ databases">
        <title>Nocardioides sp. CBS4Y-1, whole genome shotgun sequence.</title>
        <authorList>
            <person name="Tuo L."/>
        </authorList>
    </citation>
    <scope>NUCLEOTIDE SEQUENCE</scope>
    <source>
        <strain evidence="5">CBS4Y-1</strain>
    </source>
</reference>
<evidence type="ECO:0000256" key="3">
    <source>
        <dbReference type="ARBA" id="ARBA00023163"/>
    </source>
</evidence>
<evidence type="ECO:0000313" key="5">
    <source>
        <dbReference type="EMBL" id="MBF4160269.1"/>
    </source>
</evidence>
<dbReference type="SUPFAM" id="SSF46894">
    <property type="entry name" value="C-terminal effector domain of the bipartite response regulators"/>
    <property type="match status" value="1"/>
</dbReference>
<dbReference type="InterPro" id="IPR016032">
    <property type="entry name" value="Sig_transdc_resp-reg_C-effctor"/>
</dbReference>
<gene>
    <name evidence="5" type="ORF">ISG29_01100</name>
</gene>
<dbReference type="PANTHER" id="PTHR44688:SF16">
    <property type="entry name" value="DNA-BINDING TRANSCRIPTIONAL ACTIVATOR DEVR_DOSR"/>
    <property type="match status" value="1"/>
</dbReference>
<dbReference type="InterPro" id="IPR036388">
    <property type="entry name" value="WH-like_DNA-bd_sf"/>
</dbReference>
<accession>A0A930YB98</accession>
<comment type="caution">
    <text evidence="5">The sequence shown here is derived from an EMBL/GenBank/DDBJ whole genome shotgun (WGS) entry which is preliminary data.</text>
</comment>
<dbReference type="EMBL" id="JADIVZ010000001">
    <property type="protein sequence ID" value="MBF4160269.1"/>
    <property type="molecule type" value="Genomic_DNA"/>
</dbReference>
<proteinExistence type="predicted"/>
<name>A0A930YB98_9ACTN</name>
<keyword evidence="2" id="KW-0238">DNA-binding</keyword>
<protein>
    <submittedName>
        <fullName evidence="5">Response regulator transcription factor</fullName>
    </submittedName>
</protein>
<dbReference type="GO" id="GO:0003677">
    <property type="term" value="F:DNA binding"/>
    <property type="evidence" value="ECO:0007669"/>
    <property type="project" value="UniProtKB-KW"/>
</dbReference>
<dbReference type="PRINTS" id="PR00038">
    <property type="entry name" value="HTHLUXR"/>
</dbReference>
<dbReference type="RefSeq" id="WP_194501523.1">
    <property type="nucleotide sequence ID" value="NZ_JADIVZ010000001.1"/>
</dbReference>
<dbReference type="PANTHER" id="PTHR44688">
    <property type="entry name" value="DNA-BINDING TRANSCRIPTIONAL ACTIVATOR DEVR_DOSR"/>
    <property type="match status" value="1"/>
</dbReference>
<keyword evidence="6" id="KW-1185">Reference proteome</keyword>
<dbReference type="Pfam" id="PF00196">
    <property type="entry name" value="GerE"/>
    <property type="match status" value="1"/>
</dbReference>
<dbReference type="CDD" id="cd06170">
    <property type="entry name" value="LuxR_C_like"/>
    <property type="match status" value="1"/>
</dbReference>
<feature type="domain" description="HTH luxR-type" evidence="4">
    <location>
        <begin position="125"/>
        <end position="190"/>
    </location>
</feature>
<dbReference type="AlphaFoldDB" id="A0A930YB98"/>
<dbReference type="Proteomes" id="UP000656804">
    <property type="component" value="Unassembled WGS sequence"/>
</dbReference>
<dbReference type="SMART" id="SM00421">
    <property type="entry name" value="HTH_LUXR"/>
    <property type="match status" value="1"/>
</dbReference>
<evidence type="ECO:0000256" key="1">
    <source>
        <dbReference type="ARBA" id="ARBA00023015"/>
    </source>
</evidence>
<evidence type="ECO:0000259" key="4">
    <source>
        <dbReference type="PROSITE" id="PS50043"/>
    </source>
</evidence>
<evidence type="ECO:0000256" key="2">
    <source>
        <dbReference type="ARBA" id="ARBA00023125"/>
    </source>
</evidence>